<feature type="transmembrane region" description="Helical" evidence="1">
    <location>
        <begin position="75"/>
        <end position="95"/>
    </location>
</feature>
<dbReference type="EMBL" id="CP024899">
    <property type="protein sequence ID" value="ATX64508.1"/>
    <property type="molecule type" value="Genomic_DNA"/>
</dbReference>
<feature type="transmembrane region" description="Helical" evidence="1">
    <location>
        <begin position="41"/>
        <end position="63"/>
    </location>
</feature>
<feature type="transmembrane region" description="Helical" evidence="1">
    <location>
        <begin position="7"/>
        <end position="26"/>
    </location>
</feature>
<dbReference type="Pfam" id="PF07331">
    <property type="entry name" value="TctB"/>
    <property type="match status" value="1"/>
</dbReference>
<feature type="transmembrane region" description="Helical" evidence="1">
    <location>
        <begin position="115"/>
        <end position="137"/>
    </location>
</feature>
<dbReference type="OrthoDB" id="5186924at2"/>
<proteinExistence type="predicted"/>
<dbReference type="Proteomes" id="UP000228948">
    <property type="component" value="Chromosome"/>
</dbReference>
<dbReference type="RefSeq" id="WP_071479443.1">
    <property type="nucleotide sequence ID" value="NZ_CP024899.1"/>
</dbReference>
<gene>
    <name evidence="3" type="ORF">BG454_00550</name>
</gene>
<evidence type="ECO:0000313" key="3">
    <source>
        <dbReference type="EMBL" id="ATX64508.1"/>
    </source>
</evidence>
<keyword evidence="1" id="KW-0812">Transmembrane</keyword>
<protein>
    <submittedName>
        <fullName evidence="3">Tripartite tricarboxylate transporter TctB family protein</fullName>
    </submittedName>
</protein>
<name>A0A2K8KCL2_9RHOB</name>
<accession>A0A2K8KCL2</accession>
<keyword evidence="1" id="KW-1133">Transmembrane helix</keyword>
<feature type="domain" description="DUF1468" evidence="2">
    <location>
        <begin position="9"/>
        <end position="142"/>
    </location>
</feature>
<evidence type="ECO:0000313" key="4">
    <source>
        <dbReference type="Proteomes" id="UP000228948"/>
    </source>
</evidence>
<dbReference type="AlphaFoldDB" id="A0A2K8KCL2"/>
<evidence type="ECO:0000256" key="1">
    <source>
        <dbReference type="SAM" id="Phobius"/>
    </source>
</evidence>
<sequence>MQRDWPEVWGGLILAMIGIGAAFYAWQNYDLGTLRQMGPGFFPVAMGVALCGFGLIIALPGLWRRSEGVPFDIASLLLILAAVLVFGLALPRLGLVGTAFATVLIATLPAERRGWVWRGVLALAITLVTVLVFHVGLRMTLPLWPRL</sequence>
<dbReference type="KEGG" id="rbg:BG454_00550"/>
<dbReference type="STRING" id="441209.GCA_001870665_00232"/>
<keyword evidence="4" id="KW-1185">Reference proteome</keyword>
<reference evidence="3 4" key="1">
    <citation type="submission" date="2017-11" db="EMBL/GenBank/DDBJ databases">
        <title>Revised Sequence and Annotation of the Rhodobaca barguzinensis strain alga05 Genome.</title>
        <authorList>
            <person name="Kopejtka K."/>
            <person name="Tomasch J.M."/>
            <person name="Bunk B."/>
            <person name="Koblizek M."/>
        </authorList>
    </citation>
    <scope>NUCLEOTIDE SEQUENCE [LARGE SCALE GENOMIC DNA]</scope>
    <source>
        <strain evidence="4">alga05</strain>
    </source>
</reference>
<evidence type="ECO:0000259" key="2">
    <source>
        <dbReference type="Pfam" id="PF07331"/>
    </source>
</evidence>
<organism evidence="3 4">
    <name type="scientific">Roseinatronobacter bogoriensis subsp. barguzinensis</name>
    <dbReference type="NCBI Taxonomy" id="441209"/>
    <lineage>
        <taxon>Bacteria</taxon>
        <taxon>Pseudomonadati</taxon>
        <taxon>Pseudomonadota</taxon>
        <taxon>Alphaproteobacteria</taxon>
        <taxon>Rhodobacterales</taxon>
        <taxon>Paracoccaceae</taxon>
        <taxon>Roseinatronobacter</taxon>
    </lineage>
</organism>
<dbReference type="InterPro" id="IPR009936">
    <property type="entry name" value="DUF1468"/>
</dbReference>
<keyword evidence="1" id="KW-0472">Membrane</keyword>